<keyword evidence="1" id="KW-0677">Repeat</keyword>
<keyword evidence="6" id="KW-1185">Reference proteome</keyword>
<organism evidence="5 6">
    <name type="scientific">Coptis chinensis</name>
    <dbReference type="NCBI Taxonomy" id="261450"/>
    <lineage>
        <taxon>Eukaryota</taxon>
        <taxon>Viridiplantae</taxon>
        <taxon>Streptophyta</taxon>
        <taxon>Embryophyta</taxon>
        <taxon>Tracheophyta</taxon>
        <taxon>Spermatophyta</taxon>
        <taxon>Magnoliopsida</taxon>
        <taxon>Ranunculales</taxon>
        <taxon>Ranunculaceae</taxon>
        <taxon>Coptidoideae</taxon>
        <taxon>Coptis</taxon>
    </lineage>
</organism>
<keyword evidence="2 3" id="KW-0694">RNA-binding</keyword>
<dbReference type="InterPro" id="IPR012677">
    <property type="entry name" value="Nucleotide-bd_a/b_plait_sf"/>
</dbReference>
<dbReference type="PANTHER" id="PTHR24012">
    <property type="entry name" value="RNA BINDING PROTEIN"/>
    <property type="match status" value="1"/>
</dbReference>
<dbReference type="Gene3D" id="3.30.70.330">
    <property type="match status" value="1"/>
</dbReference>
<sequence>MLVCPVKGRRWLSQLNQVKVHHLVINYPGLKGSRTCFPKFGTITSARSCLILKGRKRGFGFVAFSTPENAIKAVKEMNGKMIGKKPLYVAVAQSKKERKAILEARPAQVQALGVAHVSSDLHLSSHLASTRGPQQPYFGQGYASLV</sequence>
<dbReference type="EMBL" id="JADFTS010000004">
    <property type="protein sequence ID" value="KAF9612380.1"/>
    <property type="molecule type" value="Genomic_DNA"/>
</dbReference>
<dbReference type="SMART" id="SM00360">
    <property type="entry name" value="RRM"/>
    <property type="match status" value="1"/>
</dbReference>
<evidence type="ECO:0000256" key="3">
    <source>
        <dbReference type="PROSITE-ProRule" id="PRU00176"/>
    </source>
</evidence>
<reference evidence="5 6" key="1">
    <citation type="submission" date="2020-10" db="EMBL/GenBank/DDBJ databases">
        <title>The Coptis chinensis genome and diversification of protoberbering-type alkaloids.</title>
        <authorList>
            <person name="Wang B."/>
            <person name="Shu S."/>
            <person name="Song C."/>
            <person name="Liu Y."/>
        </authorList>
    </citation>
    <scope>NUCLEOTIDE SEQUENCE [LARGE SCALE GENOMIC DNA]</scope>
    <source>
        <strain evidence="5">HL-2020</strain>
        <tissue evidence="5">Leaf</tissue>
    </source>
</reference>
<accession>A0A835I4D6</accession>
<comment type="caution">
    <text evidence="5">The sequence shown here is derived from an EMBL/GenBank/DDBJ whole genome shotgun (WGS) entry which is preliminary data.</text>
</comment>
<feature type="domain" description="RRM" evidence="4">
    <location>
        <begin position="37"/>
        <end position="94"/>
    </location>
</feature>
<dbReference type="GO" id="GO:0003723">
    <property type="term" value="F:RNA binding"/>
    <property type="evidence" value="ECO:0007669"/>
    <property type="project" value="UniProtKB-UniRule"/>
</dbReference>
<dbReference type="PROSITE" id="PS50102">
    <property type="entry name" value="RRM"/>
    <property type="match status" value="1"/>
</dbReference>
<dbReference type="OrthoDB" id="1735256at2759"/>
<evidence type="ECO:0000256" key="2">
    <source>
        <dbReference type="ARBA" id="ARBA00022884"/>
    </source>
</evidence>
<protein>
    <recommendedName>
        <fullName evidence="4">RRM domain-containing protein</fullName>
    </recommendedName>
</protein>
<evidence type="ECO:0000256" key="1">
    <source>
        <dbReference type="ARBA" id="ARBA00022737"/>
    </source>
</evidence>
<name>A0A835I4D6_9MAGN</name>
<dbReference type="InterPro" id="IPR000504">
    <property type="entry name" value="RRM_dom"/>
</dbReference>
<dbReference type="InterPro" id="IPR035979">
    <property type="entry name" value="RBD_domain_sf"/>
</dbReference>
<dbReference type="AlphaFoldDB" id="A0A835I4D6"/>
<evidence type="ECO:0000259" key="4">
    <source>
        <dbReference type="PROSITE" id="PS50102"/>
    </source>
</evidence>
<dbReference type="SUPFAM" id="SSF54928">
    <property type="entry name" value="RNA-binding domain, RBD"/>
    <property type="match status" value="1"/>
</dbReference>
<evidence type="ECO:0000313" key="6">
    <source>
        <dbReference type="Proteomes" id="UP000631114"/>
    </source>
</evidence>
<dbReference type="Pfam" id="PF00076">
    <property type="entry name" value="RRM_1"/>
    <property type="match status" value="1"/>
</dbReference>
<evidence type="ECO:0000313" key="5">
    <source>
        <dbReference type="EMBL" id="KAF9612380.1"/>
    </source>
</evidence>
<dbReference type="Proteomes" id="UP000631114">
    <property type="component" value="Unassembled WGS sequence"/>
</dbReference>
<gene>
    <name evidence="5" type="ORF">IFM89_039298</name>
</gene>
<proteinExistence type="predicted"/>